<feature type="transmembrane region" description="Helical" evidence="2">
    <location>
        <begin position="232"/>
        <end position="259"/>
    </location>
</feature>
<evidence type="ECO:0000313" key="5">
    <source>
        <dbReference type="Proteomes" id="UP001165561"/>
    </source>
</evidence>
<feature type="compositionally biased region" description="Low complexity" evidence="1">
    <location>
        <begin position="28"/>
        <end position="88"/>
    </location>
</feature>
<feature type="region of interest" description="Disordered" evidence="1">
    <location>
        <begin position="1"/>
        <end position="88"/>
    </location>
</feature>
<feature type="domain" description="Glycerophosphoryl diester phosphodiesterase membrane" evidence="3">
    <location>
        <begin position="273"/>
        <end position="397"/>
    </location>
</feature>
<reference evidence="4" key="1">
    <citation type="submission" date="2023-02" db="EMBL/GenBank/DDBJ databases">
        <title>Georgenia sp.10Sc9-8, isolated from a soil sample collected from the Taklamakan desert.</title>
        <authorList>
            <person name="Liu S."/>
        </authorList>
    </citation>
    <scope>NUCLEOTIDE SEQUENCE</scope>
    <source>
        <strain evidence="4">10Sc9-8</strain>
    </source>
</reference>
<dbReference type="EMBL" id="JARACI010001090">
    <property type="protein sequence ID" value="MDD9207355.1"/>
    <property type="molecule type" value="Genomic_DNA"/>
</dbReference>
<feature type="transmembrane region" description="Helical" evidence="2">
    <location>
        <begin position="265"/>
        <end position="289"/>
    </location>
</feature>
<evidence type="ECO:0000313" key="4">
    <source>
        <dbReference type="EMBL" id="MDD9207355.1"/>
    </source>
</evidence>
<evidence type="ECO:0000259" key="3">
    <source>
        <dbReference type="Pfam" id="PF10110"/>
    </source>
</evidence>
<feature type="transmembrane region" description="Helical" evidence="2">
    <location>
        <begin position="320"/>
        <end position="353"/>
    </location>
</feature>
<proteinExistence type="predicted"/>
<protein>
    <submittedName>
        <fullName evidence="4">Glycerophosphoryl diester phosphodiesterase membrane domain-containing protein</fullName>
    </submittedName>
</protein>
<dbReference type="Pfam" id="PF10110">
    <property type="entry name" value="GPDPase_memb"/>
    <property type="match status" value="1"/>
</dbReference>
<accession>A0ABT5U1S6</accession>
<comment type="caution">
    <text evidence="4">The sequence shown here is derived from an EMBL/GenBank/DDBJ whole genome shotgun (WGS) entry which is preliminary data.</text>
</comment>
<feature type="transmembrane region" description="Helical" evidence="2">
    <location>
        <begin position="173"/>
        <end position="201"/>
    </location>
</feature>
<keyword evidence="2" id="KW-1133">Transmembrane helix</keyword>
<keyword evidence="2" id="KW-0472">Membrane</keyword>
<keyword evidence="5" id="KW-1185">Reference proteome</keyword>
<evidence type="ECO:0000256" key="2">
    <source>
        <dbReference type="SAM" id="Phobius"/>
    </source>
</evidence>
<dbReference type="PANTHER" id="PTHR33133:SF1">
    <property type="entry name" value="EXPRESSED PROTEIN-RELATED"/>
    <property type="match status" value="1"/>
</dbReference>
<organism evidence="4 5">
    <name type="scientific">Georgenia halotolerans</name>
    <dbReference type="NCBI Taxonomy" id="3028317"/>
    <lineage>
        <taxon>Bacteria</taxon>
        <taxon>Bacillati</taxon>
        <taxon>Actinomycetota</taxon>
        <taxon>Actinomycetes</taxon>
        <taxon>Micrococcales</taxon>
        <taxon>Bogoriellaceae</taxon>
        <taxon>Georgenia</taxon>
    </lineage>
</organism>
<dbReference type="PANTHER" id="PTHR33133">
    <property type="entry name" value="OS08G0107100 PROTEIN-RELATED"/>
    <property type="match status" value="1"/>
</dbReference>
<feature type="transmembrane region" description="Helical" evidence="2">
    <location>
        <begin position="365"/>
        <end position="391"/>
    </location>
</feature>
<evidence type="ECO:0000256" key="1">
    <source>
        <dbReference type="SAM" id="MobiDB-lite"/>
    </source>
</evidence>
<keyword evidence="2" id="KW-0812">Transmembrane</keyword>
<dbReference type="Proteomes" id="UP001165561">
    <property type="component" value="Unassembled WGS sequence"/>
</dbReference>
<gene>
    <name evidence="4" type="ORF">PU560_12890</name>
</gene>
<dbReference type="InterPro" id="IPR018476">
    <property type="entry name" value="GlyceroP-diester-Pdiesterase_M"/>
</dbReference>
<sequence>MAGDDRESGWTWGDPQDGRPDVPPAPTAPGQAAQPQHGQYGQQPQYGQYGQQPQRPQYGQYGQQPEHGQYGQPPQYGQQSQYGQYGPPTSWGGGGQYMAAAQPGIVPLRPLNLGEMLDGAFKAIRANPKVMFGLSLIVMSVVALIEGVLMYFVLDSTTQLVSGEMTEEAMAAFGASTLSSALLVSVASGFATIILTGLLILSVSQSVLGRVMTLAALWQQARGQIWRLVGQTILVGLLTTAAILLALVGTLMLVGLAVAGAGDSVGAWVIFPILVMLVLGLVAGAWLGVRLSLAPPALMLERARVLPSIRRSWSLTQGHFWRIFGILAVSLLIVLAASAALQVPVSMIAAFAFQGGDTIALGPLLLTNVVSVLISAVTVPFYAAVLALVYVDVRMRKEGLDVELARAAEAG</sequence>
<feature type="transmembrane region" description="Helical" evidence="2">
    <location>
        <begin position="130"/>
        <end position="153"/>
    </location>
</feature>
<name>A0ABT5U1S6_9MICO</name>